<gene>
    <name evidence="3" type="primary">dnrC</name>
    <name evidence="3" type="ORF">MAMT_02155</name>
</gene>
<accession>A0A5E6MGC2</accession>
<proteinExistence type="predicted"/>
<dbReference type="GO" id="GO:0008168">
    <property type="term" value="F:methyltransferase activity"/>
    <property type="evidence" value="ECO:0007669"/>
    <property type="project" value="UniProtKB-KW"/>
</dbReference>
<evidence type="ECO:0000259" key="2">
    <source>
        <dbReference type="Pfam" id="PF08242"/>
    </source>
</evidence>
<dbReference type="PANTHER" id="PTHR43861">
    <property type="entry name" value="TRANS-ACONITATE 2-METHYLTRANSFERASE-RELATED"/>
    <property type="match status" value="1"/>
</dbReference>
<keyword evidence="4" id="KW-1185">Reference proteome</keyword>
<keyword evidence="1 3" id="KW-0808">Transferase</keyword>
<dbReference type="SUPFAM" id="SSF53335">
    <property type="entry name" value="S-adenosyl-L-methionine-dependent methyltransferases"/>
    <property type="match status" value="1"/>
</dbReference>
<dbReference type="GO" id="GO:0032259">
    <property type="term" value="P:methylation"/>
    <property type="evidence" value="ECO:0007669"/>
    <property type="project" value="UniProtKB-KW"/>
</dbReference>
<dbReference type="EMBL" id="CABFVA020000120">
    <property type="protein sequence ID" value="VVM08161.1"/>
    <property type="molecule type" value="Genomic_DNA"/>
</dbReference>
<dbReference type="Proteomes" id="UP000334923">
    <property type="component" value="Unassembled WGS sequence"/>
</dbReference>
<dbReference type="Gene3D" id="3.40.50.150">
    <property type="entry name" value="Vaccinia Virus protein VP39"/>
    <property type="match status" value="1"/>
</dbReference>
<dbReference type="CDD" id="cd02440">
    <property type="entry name" value="AdoMet_MTases"/>
    <property type="match status" value="1"/>
</dbReference>
<name>A0A5E6MGC2_9BACT</name>
<protein>
    <submittedName>
        <fullName evidence="3">Aklanonic acid methyltransferase DnrC</fullName>
        <ecNumber evidence="3">2.1.1.288</ecNumber>
    </submittedName>
</protein>
<reference evidence="3 4" key="1">
    <citation type="submission" date="2019-09" db="EMBL/GenBank/DDBJ databases">
        <authorList>
            <person name="Cremers G."/>
        </authorList>
    </citation>
    <scope>NUCLEOTIDE SEQUENCE [LARGE SCALE GENOMIC DNA]</scope>
    <source>
        <strain evidence="3">4A</strain>
    </source>
</reference>
<dbReference type="InterPro" id="IPR029063">
    <property type="entry name" value="SAM-dependent_MTases_sf"/>
</dbReference>
<dbReference type="PANTHER" id="PTHR43861:SF3">
    <property type="entry name" value="PUTATIVE (AFU_ORTHOLOGUE AFUA_2G14390)-RELATED"/>
    <property type="match status" value="1"/>
</dbReference>
<evidence type="ECO:0000313" key="4">
    <source>
        <dbReference type="Proteomes" id="UP000334923"/>
    </source>
</evidence>
<evidence type="ECO:0000256" key="1">
    <source>
        <dbReference type="ARBA" id="ARBA00022679"/>
    </source>
</evidence>
<organism evidence="3 4">
    <name type="scientific">Methylacidimicrobium tartarophylax</name>
    <dbReference type="NCBI Taxonomy" id="1041768"/>
    <lineage>
        <taxon>Bacteria</taxon>
        <taxon>Pseudomonadati</taxon>
        <taxon>Verrucomicrobiota</taxon>
        <taxon>Methylacidimicrobium</taxon>
    </lineage>
</organism>
<dbReference type="EC" id="2.1.1.288" evidence="3"/>
<dbReference type="RefSeq" id="WP_142660981.1">
    <property type="nucleotide sequence ID" value="NZ_CABFVA020000120.1"/>
</dbReference>
<dbReference type="OrthoDB" id="9784101at2"/>
<evidence type="ECO:0000313" key="3">
    <source>
        <dbReference type="EMBL" id="VVM08161.1"/>
    </source>
</evidence>
<dbReference type="InterPro" id="IPR013217">
    <property type="entry name" value="Methyltransf_12"/>
</dbReference>
<keyword evidence="3" id="KW-0489">Methyltransferase</keyword>
<feature type="domain" description="Methyltransferase type 12" evidence="2">
    <location>
        <begin position="87"/>
        <end position="183"/>
    </location>
</feature>
<dbReference type="Pfam" id="PF08242">
    <property type="entry name" value="Methyltransf_12"/>
    <property type="match status" value="1"/>
</dbReference>
<sequence>MAHSSKTLFKPVCGFATLLLVGSSPVLLGQEPEGPAVEQRAMHGYHHSFHDVGKYAKLFESKERDKWQQPERVVEALDLKPGSSVADLGAGTGYFSRRFSQAVGPEGKVYAIDAEPAMADYLKKEVQEKDLKNVTVKLVKPGNPDLAPQSVDLIFICTVLHHVDNRIDYLRKLSECLRPGGRIALIDFKPNSPVGPPPAHRLSEEEAKEEFQKAGYRLLKAHDFLPYQYFLEFVPAA</sequence>
<dbReference type="AlphaFoldDB" id="A0A5E6MGC2"/>